<dbReference type="Gene3D" id="3.40.50.150">
    <property type="entry name" value="Vaccinia Virus protein VP39"/>
    <property type="match status" value="1"/>
</dbReference>
<dbReference type="AlphaFoldDB" id="A0AAV9TKD2"/>
<accession>A0AAV9TKD2</accession>
<dbReference type="Proteomes" id="UP001327957">
    <property type="component" value="Unassembled WGS sequence"/>
</dbReference>
<sequence>MIYQTPRYLLALLVGATVLIILSALRSSGAASSTISWNSHSVDQETTQAIAAPAAKKPFFGSKNDDDRPTFTDLALVSGTDKVTDNNYGVLYDKYLPAFRDKPVRMIEIGLGCGMSYGPGASYKTWMKYFPHVDLNIVEYDETCGKAWAAKNPEATVFYGDQASAPFIKKVGSEVTAAGPVDIIVDDGGHTMTQQENSLRELWPFLRPGGIYFAEDLHTSFMDSYGGDASRADSTKRTFMTFIHELVDDFMAAKVGVPSKNAWYKEIASIDCMEALCVLTKKEKGAR</sequence>
<keyword evidence="2" id="KW-1185">Reference proteome</keyword>
<dbReference type="InterPro" id="IPR029063">
    <property type="entry name" value="SAM-dependent_MTases_sf"/>
</dbReference>
<proteinExistence type="predicted"/>
<reference evidence="1 2" key="1">
    <citation type="submission" date="2023-04" db="EMBL/GenBank/DDBJ databases">
        <title>Colletotrichum tabacum stain YC1 causing leaf anthracnose on Nicotiana tabacum(L.) cv.</title>
        <authorList>
            <person name="Ji Z."/>
            <person name="Wang M."/>
            <person name="Zhang J."/>
            <person name="Wang N."/>
            <person name="Zhou Z."/>
        </authorList>
    </citation>
    <scope>NUCLEOTIDE SEQUENCE [LARGE SCALE GENOMIC DNA]</scope>
    <source>
        <strain evidence="1 2">YC1</strain>
    </source>
</reference>
<evidence type="ECO:0000313" key="2">
    <source>
        <dbReference type="Proteomes" id="UP001327957"/>
    </source>
</evidence>
<organism evidence="1 2">
    <name type="scientific">Colletotrichum tabaci</name>
    <dbReference type="NCBI Taxonomy" id="1209068"/>
    <lineage>
        <taxon>Eukaryota</taxon>
        <taxon>Fungi</taxon>
        <taxon>Dikarya</taxon>
        <taxon>Ascomycota</taxon>
        <taxon>Pezizomycotina</taxon>
        <taxon>Sordariomycetes</taxon>
        <taxon>Hypocreomycetidae</taxon>
        <taxon>Glomerellales</taxon>
        <taxon>Glomerellaceae</taxon>
        <taxon>Colletotrichum</taxon>
        <taxon>Colletotrichum destructivum species complex</taxon>
    </lineage>
</organism>
<name>A0AAV9TKD2_9PEZI</name>
<protein>
    <submittedName>
        <fullName evidence="1">Hard-surface induced protein</fullName>
    </submittedName>
</protein>
<dbReference type="EMBL" id="JASAOK010000015">
    <property type="protein sequence ID" value="KAK6223529.1"/>
    <property type="molecule type" value="Genomic_DNA"/>
</dbReference>
<evidence type="ECO:0000313" key="1">
    <source>
        <dbReference type="EMBL" id="KAK6223529.1"/>
    </source>
</evidence>
<dbReference type="SUPFAM" id="SSF53335">
    <property type="entry name" value="S-adenosyl-L-methionine-dependent methyltransferases"/>
    <property type="match status" value="1"/>
</dbReference>
<gene>
    <name evidence="1" type="ORF">QIS74_03473</name>
</gene>
<comment type="caution">
    <text evidence="1">The sequence shown here is derived from an EMBL/GenBank/DDBJ whole genome shotgun (WGS) entry which is preliminary data.</text>
</comment>